<feature type="domain" description="Mab-21-like nucleotidyltransferase" evidence="2">
    <location>
        <begin position="172"/>
        <end position="245"/>
    </location>
</feature>
<dbReference type="InterPro" id="IPR046903">
    <property type="entry name" value="Mab-21-like_nuc_Trfase"/>
</dbReference>
<feature type="domain" description="Mab-21-like HhH/H2TH-like" evidence="3">
    <location>
        <begin position="254"/>
        <end position="334"/>
    </location>
</feature>
<keyword evidence="5" id="KW-1185">Reference proteome</keyword>
<comment type="caution">
    <text evidence="4">The sequence shown here is derived from an EMBL/GenBank/DDBJ whole genome shotgun (WGS) entry which is preliminary data.</text>
</comment>
<dbReference type="Gene3D" id="1.10.1410.40">
    <property type="match status" value="1"/>
</dbReference>
<evidence type="ECO:0008006" key="6">
    <source>
        <dbReference type="Google" id="ProtNLM"/>
    </source>
</evidence>
<evidence type="ECO:0000313" key="5">
    <source>
        <dbReference type="Proteomes" id="UP001186944"/>
    </source>
</evidence>
<protein>
    <recommendedName>
        <fullName evidence="6">Cyclic GMP-AMP synthase</fullName>
    </recommendedName>
</protein>
<dbReference type="PANTHER" id="PTHR10656:SF69">
    <property type="entry name" value="MAB-21-LIKE HHH_H2TH-LIKE DOMAIN-CONTAINING PROTEIN"/>
    <property type="match status" value="1"/>
</dbReference>
<dbReference type="Pfam" id="PF03281">
    <property type="entry name" value="Mab-21"/>
    <property type="match status" value="1"/>
</dbReference>
<dbReference type="Proteomes" id="UP001186944">
    <property type="component" value="Unassembled WGS sequence"/>
</dbReference>
<dbReference type="EMBL" id="VSWD01000012">
    <property type="protein sequence ID" value="KAK3085219.1"/>
    <property type="molecule type" value="Genomic_DNA"/>
</dbReference>
<dbReference type="Pfam" id="PF20266">
    <property type="entry name" value="Mab-21_C"/>
    <property type="match status" value="1"/>
</dbReference>
<dbReference type="InterPro" id="IPR024810">
    <property type="entry name" value="MAB21L/cGLR"/>
</dbReference>
<gene>
    <name evidence="4" type="ORF">FSP39_000127</name>
</gene>
<evidence type="ECO:0000259" key="2">
    <source>
        <dbReference type="Pfam" id="PF03281"/>
    </source>
</evidence>
<comment type="similarity">
    <text evidence="1">Belongs to the mab-21 family.</text>
</comment>
<dbReference type="SMART" id="SM01265">
    <property type="entry name" value="Mab-21"/>
    <property type="match status" value="1"/>
</dbReference>
<evidence type="ECO:0000313" key="4">
    <source>
        <dbReference type="EMBL" id="KAK3085219.1"/>
    </source>
</evidence>
<evidence type="ECO:0000259" key="3">
    <source>
        <dbReference type="Pfam" id="PF20266"/>
    </source>
</evidence>
<sequence>MATSSGYDGEGLVSKGLYRIVSDVVGPECIVKLRRQGHEIYDTLVNCNSSNDKLFIISGSRGEGFEFKSSDVDMMFVDKNAIVMFDPTILTVSYRNIPSLLIMETDNTAPGFAFVKCLKYDNTNIELKNSLELRGRDIYVSSKQIRETFMSRSISSCHGPCQTFSEYGIEGDRAFTLNCPTWPKQAIPFIRRSLDRSWPSYDVLTDICKDGCLLVPINSKQQQCSDMIDLEWRISFSLAEKKLVHSMNHCQFLCYGLFKVFLNEVIKTKLRDKDILCSYFMKTAVFWEISNNARELTPFNFLQKFWNVFRRLIKWVYIGYCPNFFIPENNMFYGKICGHTQTALLGTLCELYSEGYYSLLRCSSLYRNLSRIIYQPQIAYLLSCNEEECVPVSMIERERSLTICAIDIPCADETTVRILKTLHNILMLKPETMEMLYAVHIKVNLVLQHYAEILLLSSYSVWPTYPRNKNRYEDMIKALRIISRTKTSFCMNYIILIKHLYMAGNYQRTIEMIHYVKHKLQSQSYMYRLILDTDIIMTLLQQGMPHDTVIKSYIVSDLKVSDLNIIEELRLECWARSETTGSSLLHIPPLVFLNFLLILSNTRLSENHRRIDILDELQTLVCYDDGYHIKITHKAISWEILGICQQICGDRHGALQSYIQALNDEYNDFKMATLERFNSVGYY</sequence>
<proteinExistence type="inferred from homology"/>
<accession>A0AA88XXT9</accession>
<reference evidence="4" key="1">
    <citation type="submission" date="2019-08" db="EMBL/GenBank/DDBJ databases">
        <title>The improved chromosome-level genome for the pearl oyster Pinctada fucata martensii using PacBio sequencing and Hi-C.</title>
        <authorList>
            <person name="Zheng Z."/>
        </authorList>
    </citation>
    <scope>NUCLEOTIDE SEQUENCE</scope>
    <source>
        <strain evidence="4">ZZ-2019</strain>
        <tissue evidence="4">Adductor muscle</tissue>
    </source>
</reference>
<evidence type="ECO:0000256" key="1">
    <source>
        <dbReference type="ARBA" id="ARBA00008307"/>
    </source>
</evidence>
<dbReference type="PANTHER" id="PTHR10656">
    <property type="entry name" value="CELL FATE DETERMINING PROTEIN MAB21-RELATED"/>
    <property type="match status" value="1"/>
</dbReference>
<dbReference type="InterPro" id="IPR046906">
    <property type="entry name" value="Mab-21_HhH/H2TH-like"/>
</dbReference>
<dbReference type="AlphaFoldDB" id="A0AA88XXT9"/>
<name>A0AA88XXT9_PINIB</name>
<organism evidence="4 5">
    <name type="scientific">Pinctada imbricata</name>
    <name type="common">Atlantic pearl-oyster</name>
    <name type="synonym">Pinctada martensii</name>
    <dbReference type="NCBI Taxonomy" id="66713"/>
    <lineage>
        <taxon>Eukaryota</taxon>
        <taxon>Metazoa</taxon>
        <taxon>Spiralia</taxon>
        <taxon>Lophotrochozoa</taxon>
        <taxon>Mollusca</taxon>
        <taxon>Bivalvia</taxon>
        <taxon>Autobranchia</taxon>
        <taxon>Pteriomorphia</taxon>
        <taxon>Pterioida</taxon>
        <taxon>Pterioidea</taxon>
        <taxon>Pteriidae</taxon>
        <taxon>Pinctada</taxon>
    </lineage>
</organism>